<keyword evidence="1" id="KW-0812">Transmembrane</keyword>
<dbReference type="InterPro" id="IPR036767">
    <property type="entry name" value="ApaG_sf"/>
</dbReference>
<dbReference type="Pfam" id="PF04379">
    <property type="entry name" value="DUF525"/>
    <property type="match status" value="1"/>
</dbReference>
<feature type="transmembrane region" description="Helical" evidence="1">
    <location>
        <begin position="18"/>
        <end position="39"/>
    </location>
</feature>
<reference evidence="3" key="1">
    <citation type="submission" date="2017-02" db="UniProtKB">
        <authorList>
            <consortium name="WormBaseParasite"/>
        </authorList>
    </citation>
    <scope>IDENTIFICATION</scope>
</reference>
<dbReference type="GO" id="GO:0070987">
    <property type="term" value="P:error-free translesion synthesis"/>
    <property type="evidence" value="ECO:0007669"/>
    <property type="project" value="TreeGrafter"/>
</dbReference>
<dbReference type="Gene3D" id="2.60.40.1470">
    <property type="entry name" value="ApaG domain"/>
    <property type="match status" value="1"/>
</dbReference>
<feature type="domain" description="ApaG" evidence="2">
    <location>
        <begin position="222"/>
        <end position="343"/>
    </location>
</feature>
<dbReference type="WBParaSite" id="HNAJ_0000312901-mRNA-1">
    <property type="protein sequence ID" value="HNAJ_0000312901-mRNA-1"/>
    <property type="gene ID" value="HNAJ_0000312901"/>
</dbReference>
<evidence type="ECO:0000259" key="2">
    <source>
        <dbReference type="PROSITE" id="PS51087"/>
    </source>
</evidence>
<evidence type="ECO:0000313" key="3">
    <source>
        <dbReference type="WBParaSite" id="HNAJ_0000312901-mRNA-1"/>
    </source>
</evidence>
<dbReference type="AlphaFoldDB" id="A0A0R3T7U1"/>
<dbReference type="PROSITE" id="PS51087">
    <property type="entry name" value="APAG"/>
    <property type="match status" value="1"/>
</dbReference>
<dbReference type="PANTHER" id="PTHR14289:SF16">
    <property type="entry name" value="POLYMERASE DELTA-INTERACTING PROTEIN 2"/>
    <property type="match status" value="1"/>
</dbReference>
<proteinExistence type="predicted"/>
<dbReference type="GO" id="GO:0042645">
    <property type="term" value="C:mitochondrial nucleoid"/>
    <property type="evidence" value="ECO:0007669"/>
    <property type="project" value="TreeGrafter"/>
</dbReference>
<keyword evidence="1" id="KW-1133">Transmembrane helix</keyword>
<keyword evidence="1" id="KW-0472">Membrane</keyword>
<sequence>RNATQAFFYCSPFSSHQIITAFEILFLIIVITTLFVNFFHSVSNIGKLEPIQEESYEPGQLVINRLFGCRAVVMKCWNAKLVDKSIATGNVDILKENAGEQSLSESDLESLANPPGPLGTIRGYSLLLDISDATSCNYFYSGSTYFADPDIRTEIKNERGMDYAFHDDLIPYTSSSPVPVRNSLLGDFFQWHLDGKKYYPAVIMSEFIESIKPALELRRVYRQTTHGVRVTIFPFFLGSIGSDFYWRYSVRIENLTSEPLTLRERFWKIYSMKGKLETISGKGVIGKEPVLTTSTPVFQYHSHTITKIPNTYMWGIYRFQKPSGATIDVKIPNVALKYSPDEVKPSDQVVETEPEPTDK</sequence>
<organism evidence="3">
    <name type="scientific">Rodentolepis nana</name>
    <name type="common">Dwarf tapeworm</name>
    <name type="synonym">Hymenolepis nana</name>
    <dbReference type="NCBI Taxonomy" id="102285"/>
    <lineage>
        <taxon>Eukaryota</taxon>
        <taxon>Metazoa</taxon>
        <taxon>Spiralia</taxon>
        <taxon>Lophotrochozoa</taxon>
        <taxon>Platyhelminthes</taxon>
        <taxon>Cestoda</taxon>
        <taxon>Eucestoda</taxon>
        <taxon>Cyclophyllidea</taxon>
        <taxon>Hymenolepididae</taxon>
        <taxon>Rodentolepis</taxon>
    </lineage>
</organism>
<dbReference type="SUPFAM" id="SSF110069">
    <property type="entry name" value="ApaG-like"/>
    <property type="match status" value="1"/>
</dbReference>
<dbReference type="GO" id="GO:0005634">
    <property type="term" value="C:nucleus"/>
    <property type="evidence" value="ECO:0007669"/>
    <property type="project" value="TreeGrafter"/>
</dbReference>
<dbReference type="PANTHER" id="PTHR14289">
    <property type="entry name" value="F-BOX ONLY PROTEIN 3"/>
    <property type="match status" value="1"/>
</dbReference>
<accession>A0A0R3T7U1</accession>
<evidence type="ECO:0000256" key="1">
    <source>
        <dbReference type="SAM" id="Phobius"/>
    </source>
</evidence>
<protein>
    <submittedName>
        <fullName evidence="3">ApaG domain-containing protein</fullName>
    </submittedName>
</protein>
<dbReference type="STRING" id="102285.A0A0R3T7U1"/>
<name>A0A0R3T7U1_RODNA</name>
<dbReference type="InterPro" id="IPR007474">
    <property type="entry name" value="ApaG_domain"/>
</dbReference>